<accession>A0AAW7JU00</accession>
<name>A0AAW7JU00_9BACT</name>
<dbReference type="Proteomes" id="UP001167831">
    <property type="component" value="Unassembled WGS sequence"/>
</dbReference>
<reference evidence="2" key="1">
    <citation type="submission" date="2023-06" db="EMBL/GenBank/DDBJ databases">
        <authorList>
            <person name="Zeman M."/>
            <person name="Kubasova T."/>
            <person name="Jahodarova E."/>
            <person name="Nykrynova M."/>
            <person name="Rychlik I."/>
        </authorList>
    </citation>
    <scope>NUCLEOTIDE SEQUENCE</scope>
    <source>
        <strain evidence="2">ET15</strain>
        <strain evidence="1">ET37</strain>
    </source>
</reference>
<evidence type="ECO:0000313" key="2">
    <source>
        <dbReference type="EMBL" id="MDN0025276.1"/>
    </source>
</evidence>
<comment type="caution">
    <text evidence="2">The sequence shown here is derived from an EMBL/GenBank/DDBJ whole genome shotgun (WGS) entry which is preliminary data.</text>
</comment>
<evidence type="ECO:0000313" key="4">
    <source>
        <dbReference type="Proteomes" id="UP001168478"/>
    </source>
</evidence>
<dbReference type="EMBL" id="JAUEIF010000005">
    <property type="protein sequence ID" value="MDN0025276.1"/>
    <property type="molecule type" value="Genomic_DNA"/>
</dbReference>
<dbReference type="RefSeq" id="WP_289825538.1">
    <property type="nucleotide sequence ID" value="NZ_JAUEIE010000007.1"/>
</dbReference>
<sequence length="73" mass="8219">MTEKRRFAANRVIFGNTTIVNGVVEVEGRNVVGFYEFKKEPACTEWIGGTIVLVGTDDMIVAYKDDKILNSEY</sequence>
<protein>
    <submittedName>
        <fullName evidence="2">Uncharacterized protein</fullName>
    </submittedName>
</protein>
<dbReference type="EMBL" id="JAUEIE010000007">
    <property type="protein sequence ID" value="MDN0023020.1"/>
    <property type="molecule type" value="Genomic_DNA"/>
</dbReference>
<reference evidence="2" key="2">
    <citation type="submission" date="2023-08" db="EMBL/GenBank/DDBJ databases">
        <title>Identification and characterization of horizontal gene transfer across gut microbiota members of farm animals based on homology search.</title>
        <authorList>
            <person name="Schwarzerova J."/>
            <person name="Nykrynova M."/>
            <person name="Jureckova K."/>
            <person name="Cejkova D."/>
            <person name="Rychlik I."/>
        </authorList>
    </citation>
    <scope>NUCLEOTIDE SEQUENCE</scope>
    <source>
        <strain evidence="2">ET15</strain>
        <strain evidence="1">ET37</strain>
    </source>
</reference>
<evidence type="ECO:0000313" key="3">
    <source>
        <dbReference type="Proteomes" id="UP001167831"/>
    </source>
</evidence>
<proteinExistence type="predicted"/>
<organism evidence="2 4">
    <name type="scientific">Leyella lascolaii</name>
    <dbReference type="NCBI Taxonomy" id="1776379"/>
    <lineage>
        <taxon>Bacteria</taxon>
        <taxon>Pseudomonadati</taxon>
        <taxon>Bacteroidota</taxon>
        <taxon>Bacteroidia</taxon>
        <taxon>Bacteroidales</taxon>
        <taxon>Prevotellaceae</taxon>
        <taxon>Leyella</taxon>
    </lineage>
</organism>
<keyword evidence="3" id="KW-1185">Reference proteome</keyword>
<evidence type="ECO:0000313" key="1">
    <source>
        <dbReference type="EMBL" id="MDN0023020.1"/>
    </source>
</evidence>
<gene>
    <name evidence="1" type="ORF">QVN81_08325</name>
    <name evidence="2" type="ORF">QVN84_07060</name>
</gene>
<dbReference type="Proteomes" id="UP001168478">
    <property type="component" value="Unassembled WGS sequence"/>
</dbReference>
<dbReference type="AlphaFoldDB" id="A0AAW7JU00"/>